<reference evidence="1" key="1">
    <citation type="submission" date="2019-08" db="EMBL/GenBank/DDBJ databases">
        <authorList>
            <person name="Kucharzyk K."/>
            <person name="Murdoch R.W."/>
            <person name="Higgins S."/>
            <person name="Loffler F."/>
        </authorList>
    </citation>
    <scope>NUCLEOTIDE SEQUENCE</scope>
</reference>
<evidence type="ECO:0000313" key="1">
    <source>
        <dbReference type="EMBL" id="MPN60089.1"/>
    </source>
</evidence>
<comment type="caution">
    <text evidence="1">The sequence shown here is derived from an EMBL/GenBank/DDBJ whole genome shotgun (WGS) entry which is preliminary data.</text>
</comment>
<name>A0A645JBF2_9ZZZZ</name>
<protein>
    <submittedName>
        <fullName evidence="1">Uncharacterized protein</fullName>
    </submittedName>
</protein>
<gene>
    <name evidence="1" type="ORF">SDC9_207812</name>
</gene>
<dbReference type="EMBL" id="VSSQ01134883">
    <property type="protein sequence ID" value="MPN60089.1"/>
    <property type="molecule type" value="Genomic_DNA"/>
</dbReference>
<sequence length="59" mass="6796">MFLANQRQHLKALRWCDAGGKRTQGGFLNGWAIGQRIGERNAEFKRVGTSFNQRINDFQ</sequence>
<organism evidence="1">
    <name type="scientific">bioreactor metagenome</name>
    <dbReference type="NCBI Taxonomy" id="1076179"/>
    <lineage>
        <taxon>unclassified sequences</taxon>
        <taxon>metagenomes</taxon>
        <taxon>ecological metagenomes</taxon>
    </lineage>
</organism>
<proteinExistence type="predicted"/>
<accession>A0A645JBF2</accession>
<dbReference type="AlphaFoldDB" id="A0A645JBF2"/>